<proteinExistence type="inferred from homology"/>
<dbReference type="EMBL" id="JACHMI010000001">
    <property type="protein sequence ID" value="MBB6547258.1"/>
    <property type="molecule type" value="Genomic_DNA"/>
</dbReference>
<dbReference type="AlphaFoldDB" id="A0A7X0TXC3"/>
<dbReference type="PANTHER" id="PTHR43747:SF4">
    <property type="entry name" value="FLAVIN-DEPENDENT TRYPTOPHAN HALOGENASE"/>
    <property type="match status" value="1"/>
</dbReference>
<dbReference type="PANTHER" id="PTHR43747">
    <property type="entry name" value="FAD-BINDING PROTEIN"/>
    <property type="match status" value="1"/>
</dbReference>
<dbReference type="RefSeq" id="WP_185101928.1">
    <property type="nucleotide sequence ID" value="NZ_BAAAXY010000216.1"/>
</dbReference>
<keyword evidence="3" id="KW-1185">Reference proteome</keyword>
<dbReference type="EC" id="1.14.19.9" evidence="2"/>
<dbReference type="InterPro" id="IPR036188">
    <property type="entry name" value="FAD/NAD-bd_sf"/>
</dbReference>
<evidence type="ECO:0000256" key="1">
    <source>
        <dbReference type="ARBA" id="ARBA00038396"/>
    </source>
</evidence>
<accession>A0A7X0TXC3</accession>
<dbReference type="InterPro" id="IPR006905">
    <property type="entry name" value="Flavin_halogenase"/>
</dbReference>
<dbReference type="Pfam" id="PF04820">
    <property type="entry name" value="Trp_halogenase"/>
    <property type="match status" value="1"/>
</dbReference>
<comment type="caution">
    <text evidence="2">The sequence shown here is derived from an EMBL/GenBank/DDBJ whole genome shotgun (WGS) entry which is preliminary data.</text>
</comment>
<sequence length="569" mass="62037">MMTSPSLEALAAGLPSEEAAAVRAWLGHGDALTPRPLAVGAEHLATGISRPRPGDDAAVRRVGVIGGGTAGYLTALALKAKRPWLEVTLVESPVVPIIGVGESTTPLMVTFLHHYLGVDPMDLYREVRPTWKLGIKFDWGPDPDGFAAPFDWDTNSVGIRGSLAAQGDINAATVQSLMMTAGRTPVFDVGGRIVSLMNHLAFSYHLDNGRFVAFLTKLAAERGVRHLAAQVADVELDERGWVSRLRTGDGQELDFDLYVDCSGFRSLLLGKALETPFHSYGSSLYTDSAVTGNVEHGGRLKPYTTARTMNAGWCWAIPTRESDHLGYVYASSALSDDDAANELAKRFPGVTEPKFVRFRSGRHAEAWRGNVMGIGNSYAFVEPLESSGLLMITWGIIALVNLMPSSWSEPCPRDLVNQALADRWDAIRWFLAIHYKFNTRLDTPFWKEVRAGADVTGMQPLLDLYASGAPLRLRDPLARGFADATSPTFYGLAGVDTILLGQKVPARLLPPAEPMARWHARKAAADVLVKHALPQHLALRAYDSEPRLHEELLRQHDSWARASVAGAVF</sequence>
<dbReference type="SUPFAM" id="SSF51905">
    <property type="entry name" value="FAD/NAD(P)-binding domain"/>
    <property type="match status" value="1"/>
</dbReference>
<dbReference type="Gene3D" id="3.50.50.60">
    <property type="entry name" value="FAD/NAD(P)-binding domain"/>
    <property type="match status" value="1"/>
</dbReference>
<dbReference type="Proteomes" id="UP000565579">
    <property type="component" value="Unassembled WGS sequence"/>
</dbReference>
<dbReference type="GO" id="GO:0004497">
    <property type="term" value="F:monooxygenase activity"/>
    <property type="evidence" value="ECO:0007669"/>
    <property type="project" value="InterPro"/>
</dbReference>
<name>A0A7X0TXC3_9ACTN</name>
<reference evidence="2 3" key="1">
    <citation type="submission" date="2020-08" db="EMBL/GenBank/DDBJ databases">
        <title>Sequencing the genomes of 1000 actinobacteria strains.</title>
        <authorList>
            <person name="Klenk H.-P."/>
        </authorList>
    </citation>
    <scope>NUCLEOTIDE SEQUENCE [LARGE SCALE GENOMIC DNA]</scope>
    <source>
        <strain evidence="2 3">DSM 43768</strain>
    </source>
</reference>
<gene>
    <name evidence="2" type="ORF">HD593_002053</name>
</gene>
<protein>
    <submittedName>
        <fullName evidence="2">Tryptophan halogenase</fullName>
        <ecNumber evidence="2">1.14.19.9</ecNumber>
    </submittedName>
</protein>
<organism evidence="2 3">
    <name type="scientific">Nonomuraea rubra</name>
    <dbReference type="NCBI Taxonomy" id="46180"/>
    <lineage>
        <taxon>Bacteria</taxon>
        <taxon>Bacillati</taxon>
        <taxon>Actinomycetota</taxon>
        <taxon>Actinomycetes</taxon>
        <taxon>Streptosporangiales</taxon>
        <taxon>Streptosporangiaceae</taxon>
        <taxon>Nonomuraea</taxon>
    </lineage>
</organism>
<keyword evidence="2" id="KW-0560">Oxidoreductase</keyword>
<evidence type="ECO:0000313" key="2">
    <source>
        <dbReference type="EMBL" id="MBB6547258.1"/>
    </source>
</evidence>
<evidence type="ECO:0000313" key="3">
    <source>
        <dbReference type="Proteomes" id="UP000565579"/>
    </source>
</evidence>
<dbReference type="InterPro" id="IPR050816">
    <property type="entry name" value="Flavin-dep_Halogenase_NPB"/>
</dbReference>
<comment type="similarity">
    <text evidence="1">Belongs to the flavin-dependent halogenase family. Bacterial tryptophan halogenase subfamily.</text>
</comment>